<dbReference type="Proteomes" id="UP000740926">
    <property type="component" value="Unassembled WGS sequence"/>
</dbReference>
<protein>
    <submittedName>
        <fullName evidence="2">Uncharacterized protein</fullName>
    </submittedName>
</protein>
<evidence type="ECO:0000313" key="3">
    <source>
        <dbReference type="Proteomes" id="UP000740926"/>
    </source>
</evidence>
<feature type="compositionally biased region" description="Basic and acidic residues" evidence="1">
    <location>
        <begin position="1"/>
        <end position="12"/>
    </location>
</feature>
<organism evidence="2 3">
    <name type="scientific">Rhizopus delemar</name>
    <dbReference type="NCBI Taxonomy" id="936053"/>
    <lineage>
        <taxon>Eukaryota</taxon>
        <taxon>Fungi</taxon>
        <taxon>Fungi incertae sedis</taxon>
        <taxon>Mucoromycota</taxon>
        <taxon>Mucoromycotina</taxon>
        <taxon>Mucoromycetes</taxon>
        <taxon>Mucorales</taxon>
        <taxon>Mucorineae</taxon>
        <taxon>Rhizopodaceae</taxon>
        <taxon>Rhizopus</taxon>
    </lineage>
</organism>
<evidence type="ECO:0000313" key="2">
    <source>
        <dbReference type="EMBL" id="KAG1527556.1"/>
    </source>
</evidence>
<dbReference type="EMBL" id="JAANIU010017061">
    <property type="protein sequence ID" value="KAG1527556.1"/>
    <property type="molecule type" value="Genomic_DNA"/>
</dbReference>
<accession>A0A9P6XMT8</accession>
<reference evidence="2 3" key="1">
    <citation type="journal article" date="2020" name="Microb. Genom.">
        <title>Genetic diversity of clinical and environmental Mucorales isolates obtained from an investigation of mucormycosis cases among solid organ transplant recipients.</title>
        <authorList>
            <person name="Nguyen M.H."/>
            <person name="Kaul D."/>
            <person name="Muto C."/>
            <person name="Cheng S.J."/>
            <person name="Richter R.A."/>
            <person name="Bruno V.M."/>
            <person name="Liu G."/>
            <person name="Beyhan S."/>
            <person name="Sundermann A.J."/>
            <person name="Mounaud S."/>
            <person name="Pasculle A.W."/>
            <person name="Nierman W.C."/>
            <person name="Driscoll E."/>
            <person name="Cumbie R."/>
            <person name="Clancy C.J."/>
            <person name="Dupont C.L."/>
        </authorList>
    </citation>
    <scope>NUCLEOTIDE SEQUENCE [LARGE SCALE GENOMIC DNA]</scope>
    <source>
        <strain evidence="2 3">GL24</strain>
    </source>
</reference>
<gene>
    <name evidence="2" type="ORF">G6F50_018307</name>
</gene>
<comment type="caution">
    <text evidence="2">The sequence shown here is derived from an EMBL/GenBank/DDBJ whole genome shotgun (WGS) entry which is preliminary data.</text>
</comment>
<name>A0A9P6XMT8_9FUNG</name>
<feature type="region of interest" description="Disordered" evidence="1">
    <location>
        <begin position="54"/>
        <end position="102"/>
    </location>
</feature>
<sequence length="102" mass="10791">MSARPGRADRAVRGTHGRRRPGAGRRQRRIGAGAGAAMGAPVPGQLLHRIAARGHGRRRSLHAGGHAAGGRSWPAGRGHASRAVPGRIRIPGPRGPRLHRRR</sequence>
<dbReference type="AlphaFoldDB" id="A0A9P6XMT8"/>
<keyword evidence="3" id="KW-1185">Reference proteome</keyword>
<evidence type="ECO:0000256" key="1">
    <source>
        <dbReference type="SAM" id="MobiDB-lite"/>
    </source>
</evidence>
<feature type="compositionally biased region" description="Basic residues" evidence="1">
    <location>
        <begin position="13"/>
        <end position="29"/>
    </location>
</feature>
<feature type="region of interest" description="Disordered" evidence="1">
    <location>
        <begin position="1"/>
        <end position="41"/>
    </location>
</feature>
<proteinExistence type="predicted"/>